<sequence length="572" mass="63674">MRGFTKAAALLLAHSVVCLVIPDHAALNQPITNEGVDHRKLLGSERSQFVANAYTIVGSDEAILYFSLPIDTLEPSEAPPILTFHVGRTEKACGESDVLLSGQKLESHWDGTAAHGHDYLDVLGGREAEWHIQCLYNVIPTDGSNSNGEDVVHVLSLRVRDGPRQPGFTVSYKQLSTPSILRFTPTYNAQDFATLPSLSKLWRTPSIDSNLEVTANKKEDGSTALFETLHNGQKSLTDKIASIKSSVKAGLRKVGKIICPKPTGGFRGHEVKMPLGARPHKIASGRLLESAPNSHQEAASTTEELDTTATFNVHSAATSRSLSHVEALDPTATSTLSPFPSSQSEQNIHLLKIFGLVFVLSSFLVWTFIRCRDPRRRAECLARREERRNRKLYRRAARLHKWRMWFWNRQQEIITFWNNRMRYYLARKAAVIWDEKMARDNEQQANLEDAMTNDIRALRHAHRIVSDITFAEEGRSGQVYESEGSERRRSVSTLPGYESEGSQPPSYDDVGEVISNAAVDAFTYTTFETEFRSDSSVISTSPRISRDGTNSDFDEKFEPISLEASVPAGSGA</sequence>
<evidence type="ECO:0000256" key="2">
    <source>
        <dbReference type="SAM" id="Phobius"/>
    </source>
</evidence>
<keyword evidence="2" id="KW-1133">Transmembrane helix</keyword>
<dbReference type="Proteomes" id="UP001166286">
    <property type="component" value="Unassembled WGS sequence"/>
</dbReference>
<evidence type="ECO:0000256" key="3">
    <source>
        <dbReference type="SAM" id="SignalP"/>
    </source>
</evidence>
<comment type="caution">
    <text evidence="4">The sequence shown here is derived from an EMBL/GenBank/DDBJ whole genome shotgun (WGS) entry which is preliminary data.</text>
</comment>
<feature type="chain" id="PRO_5041413267" evidence="3">
    <location>
        <begin position="19"/>
        <end position="572"/>
    </location>
</feature>
<feature type="transmembrane region" description="Helical" evidence="2">
    <location>
        <begin position="350"/>
        <end position="369"/>
    </location>
</feature>
<protein>
    <submittedName>
        <fullName evidence="4">Uncharacterized protein</fullName>
    </submittedName>
</protein>
<keyword evidence="3" id="KW-0732">Signal</keyword>
<accession>A0AA39QT58</accession>
<evidence type="ECO:0000313" key="4">
    <source>
        <dbReference type="EMBL" id="KAK0507439.1"/>
    </source>
</evidence>
<dbReference type="EMBL" id="JAFEKC020000023">
    <property type="protein sequence ID" value="KAK0507439.1"/>
    <property type="molecule type" value="Genomic_DNA"/>
</dbReference>
<keyword evidence="2" id="KW-0472">Membrane</keyword>
<feature type="compositionally biased region" description="Polar residues" evidence="1">
    <location>
        <begin position="535"/>
        <end position="551"/>
    </location>
</feature>
<proteinExistence type="predicted"/>
<feature type="region of interest" description="Disordered" evidence="1">
    <location>
        <begin position="535"/>
        <end position="572"/>
    </location>
</feature>
<feature type="signal peptide" evidence="3">
    <location>
        <begin position="1"/>
        <end position="18"/>
    </location>
</feature>
<dbReference type="AlphaFoldDB" id="A0AA39QT58"/>
<reference evidence="4" key="1">
    <citation type="submission" date="2023-03" db="EMBL/GenBank/DDBJ databases">
        <title>Complete genome of Cladonia borealis.</title>
        <authorList>
            <person name="Park H."/>
        </authorList>
    </citation>
    <scope>NUCLEOTIDE SEQUENCE</scope>
    <source>
        <strain evidence="4">ANT050790</strain>
    </source>
</reference>
<keyword evidence="2" id="KW-0812">Transmembrane</keyword>
<name>A0AA39QT58_9LECA</name>
<feature type="region of interest" description="Disordered" evidence="1">
    <location>
        <begin position="475"/>
        <end position="510"/>
    </location>
</feature>
<keyword evidence="5" id="KW-1185">Reference proteome</keyword>
<gene>
    <name evidence="4" type="ORF">JMJ35_009962</name>
</gene>
<evidence type="ECO:0000313" key="5">
    <source>
        <dbReference type="Proteomes" id="UP001166286"/>
    </source>
</evidence>
<organism evidence="4 5">
    <name type="scientific">Cladonia borealis</name>
    <dbReference type="NCBI Taxonomy" id="184061"/>
    <lineage>
        <taxon>Eukaryota</taxon>
        <taxon>Fungi</taxon>
        <taxon>Dikarya</taxon>
        <taxon>Ascomycota</taxon>
        <taxon>Pezizomycotina</taxon>
        <taxon>Lecanoromycetes</taxon>
        <taxon>OSLEUM clade</taxon>
        <taxon>Lecanoromycetidae</taxon>
        <taxon>Lecanorales</taxon>
        <taxon>Lecanorineae</taxon>
        <taxon>Cladoniaceae</taxon>
        <taxon>Cladonia</taxon>
    </lineage>
</organism>
<evidence type="ECO:0000256" key="1">
    <source>
        <dbReference type="SAM" id="MobiDB-lite"/>
    </source>
</evidence>